<evidence type="ECO:0000256" key="10">
    <source>
        <dbReference type="ARBA" id="ARBA00023136"/>
    </source>
</evidence>
<dbReference type="PANTHER" id="PTHR13285:SF23">
    <property type="entry name" value="TEICHOIC ACID D-ALANYLTRANSFERASE"/>
    <property type="match status" value="1"/>
</dbReference>
<evidence type="ECO:0000256" key="3">
    <source>
        <dbReference type="ARBA" id="ARBA00010323"/>
    </source>
</evidence>
<dbReference type="EMBL" id="CP002159">
    <property type="protein sequence ID" value="ADL56426.1"/>
    <property type="molecule type" value="Genomic_DNA"/>
</dbReference>
<dbReference type="GO" id="GO:0016746">
    <property type="term" value="F:acyltransferase activity"/>
    <property type="evidence" value="ECO:0007669"/>
    <property type="project" value="UniProtKB-KW"/>
</dbReference>
<sequence length="468" mass="53608">MVFASLEFLTLFLPVFFAFYFLTPPRYRNHTMLFGSWLFYAWWTPKFLILIIFLTWITWLAAILIDKSGSETFKTRIMAGAIIVNLASLAWYKYANVVVRSLNDLFGGADRPLIIWETVFLPIALSFTVLHATSYLVDVRRKVVQAQYRFSFFASYIAMFPHLIAGPIVRYKVIEKELRERFFSAEEFSLGVRRFMIGFAMKVLIADPLSPLVDLVFKQSAPTLIDAWIGCGAYTIQLYFDFAGYSLMAIGLGLMLGFKFEPNFNNPYLSVSIQDFWRRWHMTLSSWLRDYLYISLLGGNRGGERRTYINLLLTMSIGGLWHGGESWNYLIWGIIHGVALCTARVYNARGYAMPDFFSRLLTLWVVMLAWTVFRAADFSSALHMWAGQFGLHGVAMGDAVSLALRPSIYASFVIGMVCIVYPATRYAGRGWGIFSHSLWRSIWPALAFAYALIVLTGQQSPPFLYFQF</sequence>
<dbReference type="RefSeq" id="WP_013294346.1">
    <property type="nucleotide sequence ID" value="NC_014394.1"/>
</dbReference>
<dbReference type="Proteomes" id="UP000001235">
    <property type="component" value="Chromosome"/>
</dbReference>
<dbReference type="InterPro" id="IPR028362">
    <property type="entry name" value="AlgI"/>
</dbReference>
<feature type="transmembrane region" description="Helical" evidence="14">
    <location>
        <begin position="114"/>
        <end position="137"/>
    </location>
</feature>
<keyword evidence="11 13" id="KW-0012">Acyltransferase</keyword>
<evidence type="ECO:0000256" key="4">
    <source>
        <dbReference type="ARBA" id="ARBA00016084"/>
    </source>
</evidence>
<evidence type="ECO:0000256" key="7">
    <source>
        <dbReference type="ARBA" id="ARBA00022692"/>
    </source>
</evidence>
<keyword evidence="5 13" id="KW-1003">Cell membrane</keyword>
<name>D9SK14_GALCS</name>
<evidence type="ECO:0000256" key="12">
    <source>
        <dbReference type="ARBA" id="ARBA00031030"/>
    </source>
</evidence>
<dbReference type="OrthoDB" id="139172at2"/>
<dbReference type="PIRSF" id="PIRSF016636">
    <property type="entry name" value="AlgI_DltB"/>
    <property type="match status" value="1"/>
</dbReference>
<evidence type="ECO:0000256" key="13">
    <source>
        <dbReference type="PIRNR" id="PIRNR016636"/>
    </source>
</evidence>
<keyword evidence="6 13" id="KW-0808">Transferase</keyword>
<keyword evidence="8" id="KW-0016">Alginate biosynthesis</keyword>
<evidence type="ECO:0000256" key="6">
    <source>
        <dbReference type="ARBA" id="ARBA00022679"/>
    </source>
</evidence>
<dbReference type="AlphaFoldDB" id="D9SK14"/>
<dbReference type="KEGG" id="gca:Galf_2426"/>
<feature type="transmembrane region" description="Helical" evidence="14">
    <location>
        <begin position="42"/>
        <end position="65"/>
    </location>
</feature>
<comment type="subcellular location">
    <subcellularLocation>
        <location evidence="1">Cell membrane</location>
        <topology evidence="1">Multi-pass membrane protein</topology>
    </subcellularLocation>
</comment>
<dbReference type="InterPro" id="IPR004299">
    <property type="entry name" value="MBOAT_fam"/>
</dbReference>
<feature type="transmembrane region" description="Helical" evidence="14">
    <location>
        <begin position="406"/>
        <end position="426"/>
    </location>
</feature>
<keyword evidence="10 13" id="KW-0472">Membrane</keyword>
<evidence type="ECO:0000256" key="14">
    <source>
        <dbReference type="SAM" id="Phobius"/>
    </source>
</evidence>
<evidence type="ECO:0000256" key="1">
    <source>
        <dbReference type="ARBA" id="ARBA00004651"/>
    </source>
</evidence>
<dbReference type="GO" id="GO:0005886">
    <property type="term" value="C:plasma membrane"/>
    <property type="evidence" value="ECO:0007669"/>
    <property type="project" value="UniProtKB-SubCell"/>
</dbReference>
<accession>D9SK14</accession>
<keyword evidence="7 14" id="KW-0812">Transmembrane</keyword>
<dbReference type="PIRSF" id="PIRSF500217">
    <property type="entry name" value="AlgI"/>
    <property type="match status" value="1"/>
</dbReference>
<dbReference type="eggNOG" id="COG1696">
    <property type="taxonomic scope" value="Bacteria"/>
</dbReference>
<dbReference type="PANTHER" id="PTHR13285">
    <property type="entry name" value="ACYLTRANSFERASE"/>
    <property type="match status" value="1"/>
</dbReference>
<evidence type="ECO:0000256" key="2">
    <source>
        <dbReference type="ARBA" id="ARBA00005182"/>
    </source>
</evidence>
<dbReference type="Pfam" id="PF03062">
    <property type="entry name" value="MBOAT"/>
    <property type="match status" value="1"/>
</dbReference>
<feature type="transmembrane region" description="Helical" evidence="14">
    <location>
        <begin position="149"/>
        <end position="169"/>
    </location>
</feature>
<gene>
    <name evidence="15" type="ordered locus">Galf_2426</name>
</gene>
<dbReference type="STRING" id="395494.Galf_2426"/>
<feature type="transmembrane region" description="Helical" evidence="14">
    <location>
        <begin position="238"/>
        <end position="260"/>
    </location>
</feature>
<dbReference type="InterPro" id="IPR051085">
    <property type="entry name" value="MB_O-acyltransferase"/>
</dbReference>
<comment type="pathway">
    <text evidence="2">Glycan biosynthesis; alginate biosynthesis.</text>
</comment>
<proteinExistence type="inferred from homology"/>
<evidence type="ECO:0000313" key="15">
    <source>
        <dbReference type="EMBL" id="ADL56426.1"/>
    </source>
</evidence>
<evidence type="ECO:0000256" key="5">
    <source>
        <dbReference type="ARBA" id="ARBA00022475"/>
    </source>
</evidence>
<dbReference type="InterPro" id="IPR024194">
    <property type="entry name" value="Ac/AlaTfrase_AlgI/DltB"/>
</dbReference>
<evidence type="ECO:0000313" key="16">
    <source>
        <dbReference type="Proteomes" id="UP000001235"/>
    </source>
</evidence>
<evidence type="ECO:0000256" key="8">
    <source>
        <dbReference type="ARBA" id="ARBA00022841"/>
    </source>
</evidence>
<dbReference type="GO" id="GO:0042121">
    <property type="term" value="P:alginic acid biosynthetic process"/>
    <property type="evidence" value="ECO:0007669"/>
    <property type="project" value="UniProtKB-KW"/>
</dbReference>
<comment type="similarity">
    <text evidence="3 13">Belongs to the membrane-bound acyltransferase family.</text>
</comment>
<feature type="transmembrane region" description="Helical" evidence="14">
    <location>
        <begin position="329"/>
        <end position="348"/>
    </location>
</feature>
<dbReference type="HOGENOM" id="CLU_025255_1_3_4"/>
<feature type="transmembrane region" description="Helical" evidence="14">
    <location>
        <begin position="77"/>
        <end position="94"/>
    </location>
</feature>
<keyword evidence="9 14" id="KW-1133">Transmembrane helix</keyword>
<feature type="transmembrane region" description="Helical" evidence="14">
    <location>
        <begin position="438"/>
        <end position="458"/>
    </location>
</feature>
<protein>
    <recommendedName>
        <fullName evidence="4">Probable alginate O-acetylase AlgI</fullName>
    </recommendedName>
    <alternativeName>
        <fullName evidence="12">Alginate biosynthesis protein AlgI</fullName>
    </alternativeName>
</protein>
<organism evidence="15 16">
    <name type="scientific">Gallionella capsiferriformans (strain ES-2)</name>
    <name type="common">Gallionella ferruginea capsiferriformans (strain ES-2)</name>
    <dbReference type="NCBI Taxonomy" id="395494"/>
    <lineage>
        <taxon>Bacteria</taxon>
        <taxon>Pseudomonadati</taxon>
        <taxon>Pseudomonadota</taxon>
        <taxon>Betaproteobacteria</taxon>
        <taxon>Nitrosomonadales</taxon>
        <taxon>Gallionellaceae</taxon>
        <taxon>Gallionella</taxon>
    </lineage>
</organism>
<keyword evidence="16" id="KW-1185">Reference proteome</keyword>
<feature type="transmembrane region" description="Helical" evidence="14">
    <location>
        <begin position="360"/>
        <end position="386"/>
    </location>
</feature>
<evidence type="ECO:0000256" key="9">
    <source>
        <dbReference type="ARBA" id="ARBA00022989"/>
    </source>
</evidence>
<feature type="transmembrane region" description="Helical" evidence="14">
    <location>
        <begin position="307"/>
        <end position="323"/>
    </location>
</feature>
<reference evidence="15 16" key="1">
    <citation type="submission" date="2010-08" db="EMBL/GenBank/DDBJ databases">
        <title>Complete sequence of Gallionella capsiferriformans ES-2.</title>
        <authorList>
            <consortium name="US DOE Joint Genome Institute"/>
            <person name="Lucas S."/>
            <person name="Copeland A."/>
            <person name="Lapidus A."/>
            <person name="Cheng J.-F."/>
            <person name="Bruce D."/>
            <person name="Goodwin L."/>
            <person name="Pitluck S."/>
            <person name="Chertkov O."/>
            <person name="Davenport K.W."/>
            <person name="Detter J.C."/>
            <person name="Han C."/>
            <person name="Tapia R."/>
            <person name="Land M."/>
            <person name="Hauser L."/>
            <person name="Chang Y.-J."/>
            <person name="Jeffries C."/>
            <person name="Kyrpides N."/>
            <person name="Ivanova N."/>
            <person name="Mikhailova N."/>
            <person name="Shelobolina E.S."/>
            <person name="Picardal F."/>
            <person name="Roden E."/>
            <person name="Emerson D."/>
            <person name="Woyke T."/>
        </authorList>
    </citation>
    <scope>NUCLEOTIDE SEQUENCE [LARGE SCALE GENOMIC DNA]</scope>
    <source>
        <strain evidence="15 16">ES-2</strain>
    </source>
</reference>
<evidence type="ECO:0000256" key="11">
    <source>
        <dbReference type="ARBA" id="ARBA00023315"/>
    </source>
</evidence>